<dbReference type="Pfam" id="PF13579">
    <property type="entry name" value="Glyco_trans_4_4"/>
    <property type="match status" value="1"/>
</dbReference>
<keyword evidence="2 5" id="KW-0808">Transferase</keyword>
<name>A0A2S5J1A8_9MICC</name>
<keyword evidence="6" id="KW-1185">Reference proteome</keyword>
<comment type="caution">
    <text evidence="5">The sequence shown here is derived from an EMBL/GenBank/DDBJ whole genome shotgun (WGS) entry which is preliminary data.</text>
</comment>
<dbReference type="PANTHER" id="PTHR12526:SF510">
    <property type="entry name" value="D-INOSITOL 3-PHOSPHATE GLYCOSYLTRANSFERASE"/>
    <property type="match status" value="1"/>
</dbReference>
<dbReference type="Pfam" id="PF00534">
    <property type="entry name" value="Glycos_transf_1"/>
    <property type="match status" value="1"/>
</dbReference>
<sequence>MRVARLVGNVRLAASAAVVHLSDDPVLLVLQISRRMPARLVRRIAGTAGRLAAVPGVNLPVAEALSAQLLGRISLLRSVLTRSSTAPVTAGVARRLADIALAAGMTDEADALLGLAGPGSATAGVRARRLWYDGDMSGAVHILRQAGRTRHAERLAGEVRVFEGWHPTLRAVEGYLPEEDTVLHLLTNSLPHTGSGYAQRTHSLLKAQSENGWTVHAATRVGYPVQVGKLLARAVDELDGVNYHRLLPVPMARGFDRRIQQQAEELLRLALEIKPAVLHTTTPFVNGIVTEQVARALGIPWVYEARGQLADTWAANRPARVKTSERYKLFTDREAQVMRKASLVVTLGEAMKRGIMRSGVPQDRILLSPNGVGEEFLDEPVSAPAARELVGLPREGVFVGTVSSLVDYEGLDTLLRAVALLAPTHPELRCLIVGDGSAAPALRSLAEELKITSRVIFTGRVPRHDARTFHQALDVFVVPRRDLEVTNAVTPLKPVEAMACSRPVIASDLPALREIITHGVTGLLVDPEDPVALAAAIQHFLGREVERVNVGIRGREVVLATRTWARNASLLSDAYKELELSS</sequence>
<dbReference type="GO" id="GO:0016757">
    <property type="term" value="F:glycosyltransferase activity"/>
    <property type="evidence" value="ECO:0007669"/>
    <property type="project" value="UniProtKB-KW"/>
</dbReference>
<feature type="domain" description="Glycosyltransferase subfamily 4-like N-terminal" evidence="4">
    <location>
        <begin position="195"/>
        <end position="371"/>
    </location>
</feature>
<evidence type="ECO:0000256" key="2">
    <source>
        <dbReference type="ARBA" id="ARBA00022679"/>
    </source>
</evidence>
<dbReference type="Gene3D" id="3.40.50.2000">
    <property type="entry name" value="Glycogen Phosphorylase B"/>
    <property type="match status" value="2"/>
</dbReference>
<evidence type="ECO:0000313" key="6">
    <source>
        <dbReference type="Proteomes" id="UP000239297"/>
    </source>
</evidence>
<feature type="domain" description="Glycosyl transferase family 1" evidence="3">
    <location>
        <begin position="392"/>
        <end position="556"/>
    </location>
</feature>
<dbReference type="Proteomes" id="UP000239297">
    <property type="component" value="Unassembled WGS sequence"/>
</dbReference>
<dbReference type="OrthoDB" id="509705at2"/>
<dbReference type="EMBL" id="PRKW01000001">
    <property type="protein sequence ID" value="PPB50573.1"/>
    <property type="molecule type" value="Genomic_DNA"/>
</dbReference>
<evidence type="ECO:0000259" key="3">
    <source>
        <dbReference type="Pfam" id="PF00534"/>
    </source>
</evidence>
<organism evidence="5 6">
    <name type="scientific">Arthrobacter pityocampae</name>
    <dbReference type="NCBI Taxonomy" id="547334"/>
    <lineage>
        <taxon>Bacteria</taxon>
        <taxon>Bacillati</taxon>
        <taxon>Actinomycetota</taxon>
        <taxon>Actinomycetes</taxon>
        <taxon>Micrococcales</taxon>
        <taxon>Micrococcaceae</taxon>
        <taxon>Arthrobacter</taxon>
    </lineage>
</organism>
<dbReference type="InterPro" id="IPR001296">
    <property type="entry name" value="Glyco_trans_1"/>
</dbReference>
<gene>
    <name evidence="5" type="ORF">C4K88_01400</name>
</gene>
<evidence type="ECO:0000259" key="4">
    <source>
        <dbReference type="Pfam" id="PF13579"/>
    </source>
</evidence>
<dbReference type="CDD" id="cd03794">
    <property type="entry name" value="GT4_WbuB-like"/>
    <property type="match status" value="1"/>
</dbReference>
<evidence type="ECO:0000256" key="1">
    <source>
        <dbReference type="ARBA" id="ARBA00022676"/>
    </source>
</evidence>
<reference evidence="5 6" key="1">
    <citation type="journal article" date="2014" name="Int. J. Syst. Evol. Microbiol.">
        <title>Arthrobacter pityocampae sp. nov., isolated from Thaumetopoea pityocampa (Lep., Thaumetopoeidae).</title>
        <authorList>
            <person name="Ince I.A."/>
            <person name="Demirbag Z."/>
            <person name="Kati H."/>
        </authorList>
    </citation>
    <scope>NUCLEOTIDE SEQUENCE [LARGE SCALE GENOMIC DNA]</scope>
    <source>
        <strain evidence="5 6">Tp2</strain>
    </source>
</reference>
<dbReference type="AlphaFoldDB" id="A0A2S5J1A8"/>
<dbReference type="InterPro" id="IPR028098">
    <property type="entry name" value="Glyco_trans_4-like_N"/>
</dbReference>
<dbReference type="SUPFAM" id="SSF53756">
    <property type="entry name" value="UDP-Glycosyltransferase/glycogen phosphorylase"/>
    <property type="match status" value="1"/>
</dbReference>
<proteinExistence type="predicted"/>
<evidence type="ECO:0000313" key="5">
    <source>
        <dbReference type="EMBL" id="PPB50573.1"/>
    </source>
</evidence>
<accession>A0A2S5J1A8</accession>
<keyword evidence="1" id="KW-0328">Glycosyltransferase</keyword>
<dbReference type="PANTHER" id="PTHR12526">
    <property type="entry name" value="GLYCOSYLTRANSFERASE"/>
    <property type="match status" value="1"/>
</dbReference>
<protein>
    <submittedName>
        <fullName evidence="5">Glycosyltransferase WbuB</fullName>
    </submittedName>
</protein>